<proteinExistence type="predicted"/>
<protein>
    <submittedName>
        <fullName evidence="2">Uncharacterized protein</fullName>
    </submittedName>
</protein>
<feature type="signal peptide" evidence="1">
    <location>
        <begin position="1"/>
        <end position="20"/>
    </location>
</feature>
<name>A0A167MYG4_CALVF</name>
<feature type="chain" id="PRO_5007890499" evidence="1">
    <location>
        <begin position="21"/>
        <end position="213"/>
    </location>
</feature>
<dbReference type="EMBL" id="KV417281">
    <property type="protein sequence ID" value="KZO97173.1"/>
    <property type="molecule type" value="Genomic_DNA"/>
</dbReference>
<organism evidence="2 3">
    <name type="scientific">Calocera viscosa (strain TUFC12733)</name>
    <dbReference type="NCBI Taxonomy" id="1330018"/>
    <lineage>
        <taxon>Eukaryota</taxon>
        <taxon>Fungi</taxon>
        <taxon>Dikarya</taxon>
        <taxon>Basidiomycota</taxon>
        <taxon>Agaricomycotina</taxon>
        <taxon>Dacrymycetes</taxon>
        <taxon>Dacrymycetales</taxon>
        <taxon>Dacrymycetaceae</taxon>
        <taxon>Calocera</taxon>
    </lineage>
</organism>
<evidence type="ECO:0000313" key="3">
    <source>
        <dbReference type="Proteomes" id="UP000076738"/>
    </source>
</evidence>
<evidence type="ECO:0000313" key="2">
    <source>
        <dbReference type="EMBL" id="KZO97173.1"/>
    </source>
</evidence>
<accession>A0A167MYG4</accession>
<dbReference type="Proteomes" id="UP000076738">
    <property type="component" value="Unassembled WGS sequence"/>
</dbReference>
<gene>
    <name evidence="2" type="ORF">CALVIDRAFT_597878</name>
</gene>
<keyword evidence="1" id="KW-0732">Signal</keyword>
<dbReference type="AlphaFoldDB" id="A0A167MYG4"/>
<dbReference type="OrthoDB" id="2834359at2759"/>
<reference evidence="2 3" key="1">
    <citation type="journal article" date="2016" name="Mol. Biol. Evol.">
        <title>Comparative Genomics of Early-Diverging Mushroom-Forming Fungi Provides Insights into the Origins of Lignocellulose Decay Capabilities.</title>
        <authorList>
            <person name="Nagy L.G."/>
            <person name="Riley R."/>
            <person name="Tritt A."/>
            <person name="Adam C."/>
            <person name="Daum C."/>
            <person name="Floudas D."/>
            <person name="Sun H."/>
            <person name="Yadav J.S."/>
            <person name="Pangilinan J."/>
            <person name="Larsson K.H."/>
            <person name="Matsuura K."/>
            <person name="Barry K."/>
            <person name="Labutti K."/>
            <person name="Kuo R."/>
            <person name="Ohm R.A."/>
            <person name="Bhattacharya S.S."/>
            <person name="Shirouzu T."/>
            <person name="Yoshinaga Y."/>
            <person name="Martin F.M."/>
            <person name="Grigoriev I.V."/>
            <person name="Hibbett D.S."/>
        </authorList>
    </citation>
    <scope>NUCLEOTIDE SEQUENCE [LARGE SCALE GENOMIC DNA]</scope>
    <source>
        <strain evidence="2 3">TUFC12733</strain>
    </source>
</reference>
<keyword evidence="3" id="KW-1185">Reference proteome</keyword>
<evidence type="ECO:0000256" key="1">
    <source>
        <dbReference type="SAM" id="SignalP"/>
    </source>
</evidence>
<sequence>MRGLLQVLVCLLSIALLSSARNVPMKRGAMRDVSLRETNAERMARGMLPLPPRNLYLATPVDSARKSRRSMAATNIQYSCLAGYQPECCNNQVINPDGSVTWTGCTNTGSPSSPFTCGDSQYTLCLNPGNPPFIASTTHAYSCPTAPYTTLACCDPENTNDCVDPLYLNSPPYGTNTASAFYCPNFAVDSDFRTPNCCTDDTYSKCANAAHQN</sequence>